<organism evidence="1 2">
    <name type="scientific">Candidatus Scatocola faecipullorum</name>
    <dbReference type="NCBI Taxonomy" id="2840917"/>
    <lineage>
        <taxon>Bacteria</taxon>
        <taxon>Pseudomonadati</taxon>
        <taxon>Pseudomonadota</taxon>
        <taxon>Alphaproteobacteria</taxon>
        <taxon>Rhodospirillales</taxon>
        <taxon>Rhodospirillaceae</taxon>
        <taxon>Rhodospirillaceae incertae sedis</taxon>
        <taxon>Candidatus Scatocola</taxon>
    </lineage>
</organism>
<reference evidence="1" key="1">
    <citation type="submission" date="2020-10" db="EMBL/GenBank/DDBJ databases">
        <authorList>
            <person name="Gilroy R."/>
        </authorList>
    </citation>
    <scope>NUCLEOTIDE SEQUENCE</scope>
    <source>
        <strain evidence="1">ChiW3-316</strain>
    </source>
</reference>
<evidence type="ECO:0000313" key="2">
    <source>
        <dbReference type="Proteomes" id="UP000824107"/>
    </source>
</evidence>
<dbReference type="Proteomes" id="UP000824107">
    <property type="component" value="Unassembled WGS sequence"/>
</dbReference>
<proteinExistence type="predicted"/>
<name>A0A9D1M3B1_9PROT</name>
<gene>
    <name evidence="1" type="ORF">IAD20_01645</name>
</gene>
<sequence>MKKNVKLVLLIAVLALLGWGIWKAWSIYKVVQGIRENVPGVSMGSDGINLVKEDSQGNKFNVKIGPNGLSIVGSKDGKPVEIKVDAAGMQVGRDGKQFQIPMEELKEQLKLIKGAKKESVE</sequence>
<reference evidence="1" key="2">
    <citation type="journal article" date="2021" name="PeerJ">
        <title>Extensive microbial diversity within the chicken gut microbiome revealed by metagenomics and culture.</title>
        <authorList>
            <person name="Gilroy R."/>
            <person name="Ravi A."/>
            <person name="Getino M."/>
            <person name="Pursley I."/>
            <person name="Horton D.L."/>
            <person name="Alikhan N.F."/>
            <person name="Baker D."/>
            <person name="Gharbi K."/>
            <person name="Hall N."/>
            <person name="Watson M."/>
            <person name="Adriaenssens E.M."/>
            <person name="Foster-Nyarko E."/>
            <person name="Jarju S."/>
            <person name="Secka A."/>
            <person name="Antonio M."/>
            <person name="Oren A."/>
            <person name="Chaudhuri R.R."/>
            <person name="La Ragione R."/>
            <person name="Hildebrand F."/>
            <person name="Pallen M.J."/>
        </authorList>
    </citation>
    <scope>NUCLEOTIDE SEQUENCE</scope>
    <source>
        <strain evidence="1">ChiW3-316</strain>
    </source>
</reference>
<dbReference type="AlphaFoldDB" id="A0A9D1M3B1"/>
<dbReference type="EMBL" id="DVNC01000015">
    <property type="protein sequence ID" value="HIU52766.1"/>
    <property type="molecule type" value="Genomic_DNA"/>
</dbReference>
<protein>
    <submittedName>
        <fullName evidence="1">Uncharacterized protein</fullName>
    </submittedName>
</protein>
<evidence type="ECO:0000313" key="1">
    <source>
        <dbReference type="EMBL" id="HIU52766.1"/>
    </source>
</evidence>
<comment type="caution">
    <text evidence="1">The sequence shown here is derived from an EMBL/GenBank/DDBJ whole genome shotgun (WGS) entry which is preliminary data.</text>
</comment>
<accession>A0A9D1M3B1</accession>